<dbReference type="GO" id="GO:0008324">
    <property type="term" value="F:monoatomic cation transmembrane transporter activity"/>
    <property type="evidence" value="ECO:0007669"/>
    <property type="project" value="InterPro"/>
</dbReference>
<dbReference type="InterPro" id="IPR036837">
    <property type="entry name" value="Cation_efflux_CTD_sf"/>
</dbReference>
<dbReference type="GO" id="GO:0016020">
    <property type="term" value="C:membrane"/>
    <property type="evidence" value="ECO:0007669"/>
    <property type="project" value="UniProtKB-SubCell"/>
</dbReference>
<keyword evidence="3" id="KW-0812">Transmembrane</keyword>
<feature type="domain" description="Cation efflux protein transmembrane" evidence="6">
    <location>
        <begin position="8"/>
        <end position="215"/>
    </location>
</feature>
<dbReference type="SUPFAM" id="SSF160240">
    <property type="entry name" value="Cation efflux protein cytoplasmic domain-like"/>
    <property type="match status" value="1"/>
</dbReference>
<dbReference type="RefSeq" id="WP_096352079.1">
    <property type="nucleotide sequence ID" value="NZ_AP017313.1"/>
</dbReference>
<keyword evidence="2" id="KW-0813">Transport</keyword>
<keyword evidence="4" id="KW-1133">Transmembrane helix</keyword>
<keyword evidence="5" id="KW-0472">Membrane</keyword>
<proteinExistence type="predicted"/>
<evidence type="ECO:0000256" key="1">
    <source>
        <dbReference type="ARBA" id="ARBA00004141"/>
    </source>
</evidence>
<dbReference type="SUPFAM" id="SSF161111">
    <property type="entry name" value="Cation efflux protein transmembrane domain-like"/>
    <property type="match status" value="1"/>
</dbReference>
<protein>
    <submittedName>
        <fullName evidence="7">Ferrous iron efflux protein F</fullName>
    </submittedName>
</protein>
<dbReference type="InterPro" id="IPR027469">
    <property type="entry name" value="Cation_efflux_TMD_sf"/>
</dbReference>
<accession>A0A0X8X1T5</accession>
<evidence type="ECO:0000313" key="8">
    <source>
        <dbReference type="Proteomes" id="UP000218263"/>
    </source>
</evidence>
<evidence type="ECO:0000313" key="7">
    <source>
        <dbReference type="EMBL" id="BAU54216.1"/>
    </source>
</evidence>
<dbReference type="KEGG" id="mgot:MgSA37_02390"/>
<evidence type="ECO:0000259" key="6">
    <source>
        <dbReference type="Pfam" id="PF01545"/>
    </source>
</evidence>
<reference evidence="7 8" key="1">
    <citation type="submission" date="2015-12" db="EMBL/GenBank/DDBJ databases">
        <title>Genome sequence of Mucilaginibacter gotjawali.</title>
        <authorList>
            <person name="Lee J.S."/>
            <person name="Lee K.C."/>
            <person name="Kim K.K."/>
            <person name="Lee B.W."/>
        </authorList>
    </citation>
    <scope>NUCLEOTIDE SEQUENCE [LARGE SCALE GENOMIC DNA]</scope>
    <source>
        <strain evidence="7 8">SA3-7</strain>
    </source>
</reference>
<dbReference type="EMBL" id="AP017313">
    <property type="protein sequence ID" value="BAU54216.1"/>
    <property type="molecule type" value="Genomic_DNA"/>
</dbReference>
<name>A0A0X8X1T5_9SPHI</name>
<dbReference type="Pfam" id="PF01545">
    <property type="entry name" value="Cation_efflux"/>
    <property type="match status" value="1"/>
</dbReference>
<gene>
    <name evidence="7" type="ORF">MgSA37_02390</name>
</gene>
<comment type="subcellular location">
    <subcellularLocation>
        <location evidence="1">Membrane</location>
        <topology evidence="1">Multi-pass membrane protein</topology>
    </subcellularLocation>
</comment>
<dbReference type="PANTHER" id="PTHR13414">
    <property type="entry name" value="HUEL-CATION TRANSPORTER"/>
    <property type="match status" value="1"/>
</dbReference>
<evidence type="ECO:0000256" key="2">
    <source>
        <dbReference type="ARBA" id="ARBA00022448"/>
    </source>
</evidence>
<dbReference type="InterPro" id="IPR040177">
    <property type="entry name" value="SLC30A9"/>
</dbReference>
<evidence type="ECO:0000256" key="3">
    <source>
        <dbReference type="ARBA" id="ARBA00022692"/>
    </source>
</evidence>
<dbReference type="Gene3D" id="3.30.70.1350">
    <property type="entry name" value="Cation efflux protein, cytoplasmic domain"/>
    <property type="match status" value="1"/>
</dbReference>
<dbReference type="InterPro" id="IPR002524">
    <property type="entry name" value="Cation_efflux"/>
</dbReference>
<dbReference type="GO" id="GO:0006829">
    <property type="term" value="P:zinc ion transport"/>
    <property type="evidence" value="ECO:0007669"/>
    <property type="project" value="InterPro"/>
</dbReference>
<dbReference type="NCBIfam" id="TIGR01297">
    <property type="entry name" value="CDF"/>
    <property type="match status" value="1"/>
</dbReference>
<evidence type="ECO:0000256" key="4">
    <source>
        <dbReference type="ARBA" id="ARBA00022989"/>
    </source>
</evidence>
<dbReference type="Gene3D" id="1.20.1510.10">
    <property type="entry name" value="Cation efflux protein transmembrane domain"/>
    <property type="match status" value="1"/>
</dbReference>
<dbReference type="Proteomes" id="UP000218263">
    <property type="component" value="Chromosome"/>
</dbReference>
<dbReference type="AlphaFoldDB" id="A0A0X8X1T5"/>
<dbReference type="PANTHER" id="PTHR13414:SF9">
    <property type="entry name" value="PROTON-COUPLED ZINC ANTIPORTER SLC30A9, MITOCHONDRIAL"/>
    <property type="match status" value="1"/>
</dbReference>
<dbReference type="InterPro" id="IPR058533">
    <property type="entry name" value="Cation_efflux_TM"/>
</dbReference>
<organism evidence="7 8">
    <name type="scientific">Mucilaginibacter gotjawali</name>
    <dbReference type="NCBI Taxonomy" id="1550579"/>
    <lineage>
        <taxon>Bacteria</taxon>
        <taxon>Pseudomonadati</taxon>
        <taxon>Bacteroidota</taxon>
        <taxon>Sphingobacteriia</taxon>
        <taxon>Sphingobacteriales</taxon>
        <taxon>Sphingobacteriaceae</taxon>
        <taxon>Mucilaginibacter</taxon>
    </lineage>
</organism>
<dbReference type="OrthoDB" id="9806522at2"/>
<keyword evidence="8" id="KW-1185">Reference proteome</keyword>
<sequence>MESRSFIYISLAADLLIALSKFIAAAFTGSAAMIAEGIHSIIDASSQLLLIWGVKISKKLPDKERPFGYGRELYFWSFIVSLIIFIVGGCVSFYEGYYHFQHPVFEGSPAWNYGVLLTAFLFTCISLYNVLKVFNVERGKRSFWRAIKDSKDPSTFITLLGDAGDVAGLVIAFAGIAIGRYYHNPHIDGMASMAIGVMLIIISLILVNESKSLLMGETTSRKTIRRIVALTESDGSVVKVKKHFSMYLAPEEVILQLNTVFKDDLTTHQITDAIERITKTIKKEFPRIKQIFIEPVAADGLQ</sequence>
<evidence type="ECO:0000256" key="5">
    <source>
        <dbReference type="ARBA" id="ARBA00023136"/>
    </source>
</evidence>